<evidence type="ECO:0000256" key="2">
    <source>
        <dbReference type="ARBA" id="ARBA00022692"/>
    </source>
</evidence>
<evidence type="ECO:0000256" key="6">
    <source>
        <dbReference type="ARBA" id="ARBA00023180"/>
    </source>
</evidence>
<keyword evidence="4" id="KW-1133">Transmembrane helix</keyword>
<name>G4TKP7_SERID</name>
<dbReference type="Pfam" id="PF01822">
    <property type="entry name" value="WSC"/>
    <property type="match status" value="3"/>
</dbReference>
<keyword evidence="10" id="KW-1185">Reference proteome</keyword>
<evidence type="ECO:0000256" key="5">
    <source>
        <dbReference type="ARBA" id="ARBA00023136"/>
    </source>
</evidence>
<reference evidence="9 10" key="1">
    <citation type="journal article" date="2011" name="PLoS Pathog.">
        <title>Endophytic Life Strategies Decoded by Genome and Transcriptome Analyses of the Mutualistic Root Symbiont Piriformospora indica.</title>
        <authorList>
            <person name="Zuccaro A."/>
            <person name="Lahrmann U."/>
            <person name="Guldener U."/>
            <person name="Langen G."/>
            <person name="Pfiffi S."/>
            <person name="Biedenkopf D."/>
            <person name="Wong P."/>
            <person name="Samans B."/>
            <person name="Grimm C."/>
            <person name="Basiewicz M."/>
            <person name="Murat C."/>
            <person name="Martin F."/>
            <person name="Kogel K.H."/>
        </authorList>
    </citation>
    <scope>NUCLEOTIDE SEQUENCE [LARGE SCALE GENOMIC DNA]</scope>
    <source>
        <strain evidence="9 10">DSM 11827</strain>
    </source>
</reference>
<dbReference type="GO" id="GO:0005886">
    <property type="term" value="C:plasma membrane"/>
    <property type="evidence" value="ECO:0007669"/>
    <property type="project" value="TreeGrafter"/>
</dbReference>
<dbReference type="SMART" id="SM00321">
    <property type="entry name" value="WSC"/>
    <property type="match status" value="3"/>
</dbReference>
<evidence type="ECO:0000256" key="3">
    <source>
        <dbReference type="ARBA" id="ARBA00022729"/>
    </source>
</evidence>
<keyword evidence="2" id="KW-0812">Transmembrane</keyword>
<evidence type="ECO:0000256" key="1">
    <source>
        <dbReference type="ARBA" id="ARBA00004167"/>
    </source>
</evidence>
<dbReference type="OrthoDB" id="5985073at2759"/>
<feature type="domain" description="WSC" evidence="8">
    <location>
        <begin position="280"/>
        <end position="372"/>
    </location>
</feature>
<gene>
    <name evidence="9" type="ORF">PIIN_05825</name>
</gene>
<accession>G4TKP7</accession>
<proteinExistence type="predicted"/>
<dbReference type="PANTHER" id="PTHR24269:SF16">
    <property type="entry name" value="PROTEIN SLG1"/>
    <property type="match status" value="1"/>
</dbReference>
<sequence length="377" mass="39730">MLSLNLLAVALVGAASSVLATPALVNRAVTPVNKPSIPAGPGKTYFYRGCYDELKGINHTGGKNALNHDITSSLPSVTLESCVAGCAAKNYKLAGVMNGKTCACDNAISSKAPKLDDKECSLPCTGNAGEICGGVWHYSTYYTNKSTPLPVPTSPATVGKGPDSYVHLGCFVDRVQYRTLGGASFSSANMTPTACTKFCRDQKYRLAGVEHGNECWCGVHLVSPELASPVLSTSSDCAQACSGDSTSVCGDDDRINVYGAVDDPNVLDPAILVGTNLLNQYLSVGCYSDSYEKRLLDGYSFEADDMTATKCAVNCFSKDYKYAGLELGKQCFCGNTVDDSQEVDGSKCDTPCAGDRAHSCGGGLRVDLYKSLLLSIF</sequence>
<keyword evidence="3 7" id="KW-0732">Signal</keyword>
<dbReference type="AlphaFoldDB" id="G4TKP7"/>
<evidence type="ECO:0000256" key="4">
    <source>
        <dbReference type="ARBA" id="ARBA00022989"/>
    </source>
</evidence>
<dbReference type="eggNOG" id="KOG4157">
    <property type="taxonomic scope" value="Eukaryota"/>
</dbReference>
<organism evidence="9 10">
    <name type="scientific">Serendipita indica (strain DSM 11827)</name>
    <name type="common">Root endophyte fungus</name>
    <name type="synonym">Piriformospora indica</name>
    <dbReference type="NCBI Taxonomy" id="1109443"/>
    <lineage>
        <taxon>Eukaryota</taxon>
        <taxon>Fungi</taxon>
        <taxon>Dikarya</taxon>
        <taxon>Basidiomycota</taxon>
        <taxon>Agaricomycotina</taxon>
        <taxon>Agaricomycetes</taxon>
        <taxon>Sebacinales</taxon>
        <taxon>Serendipitaceae</taxon>
        <taxon>Serendipita</taxon>
    </lineage>
</organism>
<dbReference type="InterPro" id="IPR002889">
    <property type="entry name" value="WSC_carb-bd"/>
</dbReference>
<dbReference type="PROSITE" id="PS51212">
    <property type="entry name" value="WSC"/>
    <property type="match status" value="3"/>
</dbReference>
<keyword evidence="5" id="KW-0472">Membrane</keyword>
<feature type="domain" description="WSC" evidence="8">
    <location>
        <begin position="164"/>
        <end position="261"/>
    </location>
</feature>
<feature type="domain" description="WSC" evidence="8">
    <location>
        <begin position="44"/>
        <end position="144"/>
    </location>
</feature>
<keyword evidence="6" id="KW-0325">Glycoprotein</keyword>
<evidence type="ECO:0000259" key="8">
    <source>
        <dbReference type="PROSITE" id="PS51212"/>
    </source>
</evidence>
<feature type="chain" id="PRO_5003468595" description="WSC domain-containing protein" evidence="7">
    <location>
        <begin position="21"/>
        <end position="377"/>
    </location>
</feature>
<dbReference type="InParanoid" id="G4TKP7"/>
<dbReference type="Proteomes" id="UP000007148">
    <property type="component" value="Unassembled WGS sequence"/>
</dbReference>
<dbReference type="PANTHER" id="PTHR24269">
    <property type="entry name" value="KREMEN PROTEIN"/>
    <property type="match status" value="1"/>
</dbReference>
<comment type="caution">
    <text evidence="9">The sequence shown here is derived from an EMBL/GenBank/DDBJ whole genome shotgun (WGS) entry which is preliminary data.</text>
</comment>
<evidence type="ECO:0000313" key="10">
    <source>
        <dbReference type="Proteomes" id="UP000007148"/>
    </source>
</evidence>
<comment type="subcellular location">
    <subcellularLocation>
        <location evidence="1">Membrane</location>
        <topology evidence="1">Single-pass membrane protein</topology>
    </subcellularLocation>
</comment>
<feature type="signal peptide" evidence="7">
    <location>
        <begin position="1"/>
        <end position="20"/>
    </location>
</feature>
<protein>
    <recommendedName>
        <fullName evidence="8">WSC domain-containing protein</fullName>
    </recommendedName>
</protein>
<dbReference type="STRING" id="1109443.G4TKP7"/>
<evidence type="ECO:0000313" key="9">
    <source>
        <dbReference type="EMBL" id="CCA71890.1"/>
    </source>
</evidence>
<evidence type="ECO:0000256" key="7">
    <source>
        <dbReference type="SAM" id="SignalP"/>
    </source>
</evidence>
<dbReference type="HOGENOM" id="CLU_026396_2_1_1"/>
<dbReference type="EMBL" id="CAFZ01000139">
    <property type="protein sequence ID" value="CCA71890.1"/>
    <property type="molecule type" value="Genomic_DNA"/>
</dbReference>
<dbReference type="InterPro" id="IPR051836">
    <property type="entry name" value="Kremen_rcpt"/>
</dbReference>